<feature type="region of interest" description="Disordered" evidence="1">
    <location>
        <begin position="191"/>
        <end position="231"/>
    </location>
</feature>
<feature type="compositionally biased region" description="Basic and acidic residues" evidence="1">
    <location>
        <begin position="86"/>
        <end position="104"/>
    </location>
</feature>
<accession>A0A9W8LY77</accession>
<gene>
    <name evidence="2" type="ORF">IWW36_005072</name>
</gene>
<organism evidence="2 3">
    <name type="scientific">Coemansia brasiliensis</name>
    <dbReference type="NCBI Taxonomy" id="2650707"/>
    <lineage>
        <taxon>Eukaryota</taxon>
        <taxon>Fungi</taxon>
        <taxon>Fungi incertae sedis</taxon>
        <taxon>Zoopagomycota</taxon>
        <taxon>Kickxellomycotina</taxon>
        <taxon>Kickxellomycetes</taxon>
        <taxon>Kickxellales</taxon>
        <taxon>Kickxellaceae</taxon>
        <taxon>Coemansia</taxon>
    </lineage>
</organism>
<dbReference type="OrthoDB" id="5575792at2759"/>
<feature type="compositionally biased region" description="Acidic residues" evidence="1">
    <location>
        <begin position="76"/>
        <end position="85"/>
    </location>
</feature>
<feature type="compositionally biased region" description="Low complexity" evidence="1">
    <location>
        <begin position="209"/>
        <end position="231"/>
    </location>
</feature>
<dbReference type="EMBL" id="JANBUW010001000">
    <property type="protein sequence ID" value="KAJ2844718.1"/>
    <property type="molecule type" value="Genomic_DNA"/>
</dbReference>
<feature type="compositionally biased region" description="Polar residues" evidence="1">
    <location>
        <begin position="578"/>
        <end position="591"/>
    </location>
</feature>
<proteinExistence type="predicted"/>
<feature type="compositionally biased region" description="Pro residues" evidence="1">
    <location>
        <begin position="646"/>
        <end position="660"/>
    </location>
</feature>
<feature type="compositionally biased region" description="Polar residues" evidence="1">
    <location>
        <begin position="151"/>
        <end position="166"/>
    </location>
</feature>
<feature type="region of interest" description="Disordered" evidence="1">
    <location>
        <begin position="483"/>
        <end position="617"/>
    </location>
</feature>
<feature type="compositionally biased region" description="Polar residues" evidence="1">
    <location>
        <begin position="498"/>
        <end position="507"/>
    </location>
</feature>
<dbReference type="Proteomes" id="UP001139887">
    <property type="component" value="Unassembled WGS sequence"/>
</dbReference>
<dbReference type="AlphaFoldDB" id="A0A9W8LY77"/>
<feature type="compositionally biased region" description="Polar residues" evidence="1">
    <location>
        <begin position="449"/>
        <end position="461"/>
    </location>
</feature>
<feature type="compositionally biased region" description="Basic residues" evidence="1">
    <location>
        <begin position="298"/>
        <end position="313"/>
    </location>
</feature>
<protein>
    <submittedName>
        <fullName evidence="2">Uncharacterized protein</fullName>
    </submittedName>
</protein>
<feature type="region of interest" description="Disordered" evidence="1">
    <location>
        <begin position="675"/>
        <end position="716"/>
    </location>
</feature>
<feature type="compositionally biased region" description="Low complexity" evidence="1">
    <location>
        <begin position="544"/>
        <end position="559"/>
    </location>
</feature>
<evidence type="ECO:0000313" key="3">
    <source>
        <dbReference type="Proteomes" id="UP001139887"/>
    </source>
</evidence>
<feature type="compositionally biased region" description="Polar residues" evidence="1">
    <location>
        <begin position="515"/>
        <end position="525"/>
    </location>
</feature>
<reference evidence="2" key="1">
    <citation type="submission" date="2022-07" db="EMBL/GenBank/DDBJ databases">
        <title>Phylogenomic reconstructions and comparative analyses of Kickxellomycotina fungi.</title>
        <authorList>
            <person name="Reynolds N.K."/>
            <person name="Stajich J.E."/>
            <person name="Barry K."/>
            <person name="Grigoriev I.V."/>
            <person name="Crous P."/>
            <person name="Smith M.E."/>
        </authorList>
    </citation>
    <scope>NUCLEOTIDE SEQUENCE</scope>
    <source>
        <strain evidence="2">NRRL 1566</strain>
    </source>
</reference>
<feature type="region of interest" description="Disordered" evidence="1">
    <location>
        <begin position="139"/>
        <end position="172"/>
    </location>
</feature>
<feature type="compositionally biased region" description="Low complexity" evidence="1">
    <location>
        <begin position="314"/>
        <end position="327"/>
    </location>
</feature>
<feature type="region of interest" description="Disordered" evidence="1">
    <location>
        <begin position="20"/>
        <end position="110"/>
    </location>
</feature>
<evidence type="ECO:0000256" key="1">
    <source>
        <dbReference type="SAM" id="MobiDB-lite"/>
    </source>
</evidence>
<name>A0A9W8LY77_9FUNG</name>
<evidence type="ECO:0000313" key="2">
    <source>
        <dbReference type="EMBL" id="KAJ2844718.1"/>
    </source>
</evidence>
<feature type="region of interest" description="Disordered" evidence="1">
    <location>
        <begin position="255"/>
        <end position="330"/>
    </location>
</feature>
<comment type="caution">
    <text evidence="2">The sequence shown here is derived from an EMBL/GenBank/DDBJ whole genome shotgun (WGS) entry which is preliminary data.</text>
</comment>
<feature type="region of interest" description="Disordered" evidence="1">
    <location>
        <begin position="388"/>
        <end position="469"/>
    </location>
</feature>
<feature type="non-terminal residue" evidence="2">
    <location>
        <position position="1"/>
    </location>
</feature>
<keyword evidence="3" id="KW-1185">Reference proteome</keyword>
<feature type="non-terminal residue" evidence="2">
    <location>
        <position position="731"/>
    </location>
</feature>
<feature type="region of interest" description="Disordered" evidence="1">
    <location>
        <begin position="636"/>
        <end position="662"/>
    </location>
</feature>
<feature type="compositionally biased region" description="Basic and acidic residues" evidence="1">
    <location>
        <begin position="191"/>
        <end position="201"/>
    </location>
</feature>
<feature type="compositionally biased region" description="Polar residues" evidence="1">
    <location>
        <begin position="47"/>
        <end position="57"/>
    </location>
</feature>
<feature type="compositionally biased region" description="Polar residues" evidence="1">
    <location>
        <begin position="267"/>
        <end position="282"/>
    </location>
</feature>
<sequence length="731" mass="77439">AEYLPLDTYKGENITVAEASSNDYAHQASKKIGGDEAVEEDEEAELQRSQTWKQQSMALIKEREQFGPALPRSEADFTEESCEDNQDQRSENNEKSEDPQDKPESAAVPAKAVLVQRNAALTRKLTQVRAKLAAQAQEILQTGEESDENPVSDTSRSLNVDNTQSVPIEPPTKAVVDEYMDILDFIDAAKKSENGSDDGHISSDLLDNSPSSESELEFSSHSGSSSDSDSHYLSRLMPQRQLAVANTVEAITPSHPTVHEPLVDDGNSVQSGASASRPSSVLESAAAATAGVLSSRSTLRRNRRVMTRGRTLRSSRLASSAEPPAASKHQVPIAGLAQLASNAIEESQQQTSARARRMQPLLSSTELHKPLPPIPDRIACVMEVADAKAAARSPPPLPTRERPRLPRVLAEDGLGTRAELTAARERPSSMRLFGNTRNSSHGPPPGSPRTLQRPATAQSTAEEAKEEPALGLREWLERTDMLLPSNNPVSKPLPFPPGSSSKKQPSFVSYHYQPADTTANPTRTASGRVVRKVSVFPPEPPSAARPSSASSSIRSCTSAKPNSLISSNSPANSARNSIVSATSLPAPSQASPRACSPLTAPLQGSSSRSHTPIADNTHLPVEHPAVADAETALYTPVTSQSGPQPAAQPPKALPAVPPGAMPTVSGSYSPLSAMSGPTVLSAPPGADAGPDSSMIEPSAPMMVEPSAPEFPAEWGGSPSFAFPTPVHYAPS</sequence>
<feature type="compositionally biased region" description="Low complexity" evidence="1">
    <location>
        <begin position="566"/>
        <end position="577"/>
    </location>
</feature>